<evidence type="ECO:0000313" key="2">
    <source>
        <dbReference type="Proteomes" id="UP001597151"/>
    </source>
</evidence>
<evidence type="ECO:0008006" key="3">
    <source>
        <dbReference type="Google" id="ProtNLM"/>
    </source>
</evidence>
<organism evidence="1 2">
    <name type="scientific">Seohaeicola saemankumensis</name>
    <dbReference type="NCBI Taxonomy" id="481181"/>
    <lineage>
        <taxon>Bacteria</taxon>
        <taxon>Pseudomonadati</taxon>
        <taxon>Pseudomonadota</taxon>
        <taxon>Alphaproteobacteria</taxon>
        <taxon>Rhodobacterales</taxon>
        <taxon>Roseobacteraceae</taxon>
        <taxon>Seohaeicola</taxon>
    </lineage>
</organism>
<protein>
    <recommendedName>
        <fullName evidence="3">Lipoprotein</fullName>
    </recommendedName>
</protein>
<proteinExistence type="predicted"/>
<keyword evidence="2" id="KW-1185">Reference proteome</keyword>
<dbReference type="EMBL" id="JBHTKR010000001">
    <property type="protein sequence ID" value="MFD1193784.1"/>
    <property type="molecule type" value="Genomic_DNA"/>
</dbReference>
<reference evidence="2" key="1">
    <citation type="journal article" date="2019" name="Int. J. Syst. Evol. Microbiol.">
        <title>The Global Catalogue of Microorganisms (GCM) 10K type strain sequencing project: providing services to taxonomists for standard genome sequencing and annotation.</title>
        <authorList>
            <consortium name="The Broad Institute Genomics Platform"/>
            <consortium name="The Broad Institute Genome Sequencing Center for Infectious Disease"/>
            <person name="Wu L."/>
            <person name="Ma J."/>
        </authorList>
    </citation>
    <scope>NUCLEOTIDE SEQUENCE [LARGE SCALE GENOMIC DNA]</scope>
    <source>
        <strain evidence="2">CCUG 55328</strain>
    </source>
</reference>
<sequence>MAITAWGKAVGMGFVIVLAGCAQPAQQTEMVPGAIAPVSGSSKYQRSVRDVIGFGGEETNPMWTSEISKEDFQAALEMSLRQAGIFSETGRYTLRADILTVEQPLVGIDLKVVMTVRYNLIDRAGQIRFDKTIKSEYTAKFSEAFVAIERLQKANEGAARANIGLLLQSLGAASSGGRIGAVS</sequence>
<gene>
    <name evidence="1" type="ORF">ACFQ3C_03770</name>
</gene>
<dbReference type="RefSeq" id="WP_380789082.1">
    <property type="nucleotide sequence ID" value="NZ_JBHTKR010000001.1"/>
</dbReference>
<comment type="caution">
    <text evidence="1">The sequence shown here is derived from an EMBL/GenBank/DDBJ whole genome shotgun (WGS) entry which is preliminary data.</text>
</comment>
<accession>A0ABW3T9B0</accession>
<name>A0ABW3T9B0_9RHOB</name>
<dbReference type="Proteomes" id="UP001597151">
    <property type="component" value="Unassembled WGS sequence"/>
</dbReference>
<evidence type="ECO:0000313" key="1">
    <source>
        <dbReference type="EMBL" id="MFD1193784.1"/>
    </source>
</evidence>